<organism evidence="2 3">
    <name type="scientific">Stackebrandtia endophytica</name>
    <dbReference type="NCBI Taxonomy" id="1496996"/>
    <lineage>
        <taxon>Bacteria</taxon>
        <taxon>Bacillati</taxon>
        <taxon>Actinomycetota</taxon>
        <taxon>Actinomycetes</taxon>
        <taxon>Glycomycetales</taxon>
        <taxon>Glycomycetaceae</taxon>
        <taxon>Stackebrandtia</taxon>
    </lineage>
</organism>
<accession>A0A543AS81</accession>
<evidence type="ECO:0000313" key="3">
    <source>
        <dbReference type="Proteomes" id="UP000317043"/>
    </source>
</evidence>
<dbReference type="InterPro" id="IPR027417">
    <property type="entry name" value="P-loop_NTPase"/>
</dbReference>
<dbReference type="EMBL" id="VFOW01000001">
    <property type="protein sequence ID" value="TQL75365.1"/>
    <property type="molecule type" value="Genomic_DNA"/>
</dbReference>
<dbReference type="PANTHER" id="PTHR30121:SF6">
    <property type="entry name" value="SLR6007 PROTEIN"/>
    <property type="match status" value="1"/>
</dbReference>
<name>A0A543AS81_9ACTN</name>
<proteinExistence type="predicted"/>
<dbReference type="AlphaFoldDB" id="A0A543AS81"/>
<dbReference type="InterPro" id="IPR051162">
    <property type="entry name" value="T4SS_component"/>
</dbReference>
<dbReference type="SUPFAM" id="SSF52540">
    <property type="entry name" value="P-loop containing nucleoside triphosphate hydrolases"/>
    <property type="match status" value="1"/>
</dbReference>
<evidence type="ECO:0000313" key="2">
    <source>
        <dbReference type="EMBL" id="TQL75365.1"/>
    </source>
</evidence>
<reference evidence="2 3" key="1">
    <citation type="submission" date="2019-06" db="EMBL/GenBank/DDBJ databases">
        <title>Sequencing the genomes of 1000 actinobacteria strains.</title>
        <authorList>
            <person name="Klenk H.-P."/>
        </authorList>
    </citation>
    <scope>NUCLEOTIDE SEQUENCE [LARGE SCALE GENOMIC DNA]</scope>
    <source>
        <strain evidence="2 3">DSM 45928</strain>
    </source>
</reference>
<evidence type="ECO:0000259" key="1">
    <source>
        <dbReference type="Pfam" id="PF19044"/>
    </source>
</evidence>
<sequence length="575" mass="61733">MLTQKLKNLFTTVSGFPAGEGVWPSIVAARPRLLATSDTSLSSTLLVTGWPGEVDMAWLDHLTGDGVEASIHIVPVNPIVAASRLRKRRARLEAARRYEANRDKLDDPSVEAAAQAAADLAGRIARGETRLHTVAVYLTVHATTATELTEKVAAVSAHAAAGMWEVRPVTWRQVAGRVSTLPVGVDLVGARRATDTDVAAAAFPFVSPDAPATHRGVLYGLNLYGGGPVWWDRWARDNHNSVVIARSGAGKSYFTKTEVIRQLIDEVEVSIIDPDGEYLALAEHLGGTVTTPGATHLNPLALPVDADDDALTRRVMFTGTLVAALLETDVSPAETAALDHATIAAYQEHGINLDRQTWHHEPPTMVDVHRHLTESGEEGRVLAAQLAPYVHGGLSGLFTGDATTAPGGHLTVYNLRHLPDELQAAGTLLVLDAIWRSLRDDGVRRLIVVDEAWLLLRQPAAAAYLSRLAKTVRKRHAGLMLVTQDAIDMLASDLGHTVIANAATQILLRQAPQALDQVVDAFNLTGAERHLVATAQRGEALLLSGETHVAFRSVASENEHDWCVTGLNTNLGGWA</sequence>
<feature type="domain" description="TraG P-loop" evidence="1">
    <location>
        <begin position="424"/>
        <end position="536"/>
    </location>
</feature>
<dbReference type="Gene3D" id="3.40.50.300">
    <property type="entry name" value="P-loop containing nucleotide triphosphate hydrolases"/>
    <property type="match status" value="1"/>
</dbReference>
<comment type="caution">
    <text evidence="2">The sequence shown here is derived from an EMBL/GenBank/DDBJ whole genome shotgun (WGS) entry which is preliminary data.</text>
</comment>
<dbReference type="PANTHER" id="PTHR30121">
    <property type="entry name" value="UNCHARACTERIZED PROTEIN YJGR-RELATED"/>
    <property type="match status" value="1"/>
</dbReference>
<dbReference type="Proteomes" id="UP000317043">
    <property type="component" value="Unassembled WGS sequence"/>
</dbReference>
<protein>
    <recommendedName>
        <fullName evidence="1">TraG P-loop domain-containing protein</fullName>
    </recommendedName>
</protein>
<gene>
    <name evidence="2" type="ORF">FB566_0865</name>
</gene>
<dbReference type="Pfam" id="PF19044">
    <property type="entry name" value="P-loop_TraG"/>
    <property type="match status" value="1"/>
</dbReference>
<dbReference type="InterPro" id="IPR043964">
    <property type="entry name" value="P-loop_TraG"/>
</dbReference>
<keyword evidence="3" id="KW-1185">Reference proteome</keyword>
<dbReference type="InParanoid" id="A0A543AS81"/>
<dbReference type="Gene3D" id="1.10.8.730">
    <property type="match status" value="1"/>
</dbReference>
<dbReference type="RefSeq" id="WP_211347523.1">
    <property type="nucleotide sequence ID" value="NZ_JBHTGS010000001.1"/>
</dbReference>